<dbReference type="AlphaFoldDB" id="A0A673BGQ1"/>
<reference evidence="6" key="2">
    <citation type="submission" date="2025-08" db="UniProtKB">
        <authorList>
            <consortium name="Ensembl"/>
        </authorList>
    </citation>
    <scope>IDENTIFICATION</scope>
</reference>
<dbReference type="PANTHER" id="PTHR11481">
    <property type="entry name" value="IMMUNOGLOBULIN FC RECEPTOR"/>
    <property type="match status" value="1"/>
</dbReference>
<feature type="domain" description="Ig-like" evidence="5">
    <location>
        <begin position="1"/>
        <end position="92"/>
    </location>
</feature>
<sequence>MDPQKLSATVSVIPNRSQFFWYESITLSCPGSEKSSGWTLMRNTSNQIFEPCNSWGISNDSSCTIEDTYPSDTGVYWCQSERGECTNTINITVPDSGVILHSPASPAKEGEKVSLHCSYRETINQVSSNFTANFYKAELFIGSRPDGKISFPTVGTSDEGFYKCKHPTKGESPQSWLSVREKQPHNLPPPPPLPSIMSLPRMVCTVLLIILYIVLTIVCVKAHQQWKKGKTLSIMI</sequence>
<feature type="transmembrane region" description="Helical" evidence="4">
    <location>
        <begin position="199"/>
        <end position="220"/>
    </location>
</feature>
<dbReference type="InParanoid" id="A0A673BGQ1"/>
<reference evidence="6" key="1">
    <citation type="submission" date="2019-06" db="EMBL/GenBank/DDBJ databases">
        <authorList>
            <consortium name="Wellcome Sanger Institute Data Sharing"/>
        </authorList>
    </citation>
    <scope>NUCLEOTIDE SEQUENCE [LARGE SCALE GENOMIC DNA]</scope>
</reference>
<keyword evidence="4" id="KW-0812">Transmembrane</keyword>
<protein>
    <recommendedName>
        <fullName evidence="5">Ig-like domain-containing protein</fullName>
    </recommendedName>
</protein>
<evidence type="ECO:0000313" key="7">
    <source>
        <dbReference type="Proteomes" id="UP000472271"/>
    </source>
</evidence>
<accession>A0A673BGQ1</accession>
<feature type="domain" description="Ig-like" evidence="5">
    <location>
        <begin position="94"/>
        <end position="164"/>
    </location>
</feature>
<name>A0A673BGQ1_9TELE</name>
<dbReference type="GO" id="GO:0009897">
    <property type="term" value="C:external side of plasma membrane"/>
    <property type="evidence" value="ECO:0007669"/>
    <property type="project" value="TreeGrafter"/>
</dbReference>
<keyword evidence="1" id="KW-0732">Signal</keyword>
<dbReference type="InterPro" id="IPR007110">
    <property type="entry name" value="Ig-like_dom"/>
</dbReference>
<evidence type="ECO:0000256" key="1">
    <source>
        <dbReference type="ARBA" id="ARBA00022729"/>
    </source>
</evidence>
<keyword evidence="2" id="KW-1015">Disulfide bond</keyword>
<dbReference type="InterPro" id="IPR036179">
    <property type="entry name" value="Ig-like_dom_sf"/>
</dbReference>
<keyword evidence="4" id="KW-1133">Transmembrane helix</keyword>
<keyword evidence="4" id="KW-0472">Membrane</keyword>
<evidence type="ECO:0000313" key="6">
    <source>
        <dbReference type="Ensembl" id="ENSSORP00005041751.1"/>
    </source>
</evidence>
<evidence type="ECO:0000256" key="3">
    <source>
        <dbReference type="SAM" id="MobiDB-lite"/>
    </source>
</evidence>
<feature type="region of interest" description="Disordered" evidence="3">
    <location>
        <begin position="167"/>
        <end position="190"/>
    </location>
</feature>
<evidence type="ECO:0000259" key="5">
    <source>
        <dbReference type="PROSITE" id="PS50835"/>
    </source>
</evidence>
<dbReference type="GO" id="GO:0007166">
    <property type="term" value="P:cell surface receptor signaling pathway"/>
    <property type="evidence" value="ECO:0007669"/>
    <property type="project" value="TreeGrafter"/>
</dbReference>
<evidence type="ECO:0000256" key="2">
    <source>
        <dbReference type="ARBA" id="ARBA00023157"/>
    </source>
</evidence>
<proteinExistence type="predicted"/>
<dbReference type="SUPFAM" id="SSF48726">
    <property type="entry name" value="Immunoglobulin"/>
    <property type="match status" value="2"/>
</dbReference>
<evidence type="ECO:0000256" key="4">
    <source>
        <dbReference type="SAM" id="Phobius"/>
    </source>
</evidence>
<dbReference type="Proteomes" id="UP000472271">
    <property type="component" value="Chromosome 18"/>
</dbReference>
<reference evidence="6" key="3">
    <citation type="submission" date="2025-09" db="UniProtKB">
        <authorList>
            <consortium name="Ensembl"/>
        </authorList>
    </citation>
    <scope>IDENTIFICATION</scope>
</reference>
<dbReference type="GO" id="GO:0004888">
    <property type="term" value="F:transmembrane signaling receptor activity"/>
    <property type="evidence" value="ECO:0007669"/>
    <property type="project" value="TreeGrafter"/>
</dbReference>
<dbReference type="Gene3D" id="2.60.40.10">
    <property type="entry name" value="Immunoglobulins"/>
    <property type="match status" value="2"/>
</dbReference>
<organism evidence="6 7">
    <name type="scientific">Sphaeramia orbicularis</name>
    <name type="common">orbiculate cardinalfish</name>
    <dbReference type="NCBI Taxonomy" id="375764"/>
    <lineage>
        <taxon>Eukaryota</taxon>
        <taxon>Metazoa</taxon>
        <taxon>Chordata</taxon>
        <taxon>Craniata</taxon>
        <taxon>Vertebrata</taxon>
        <taxon>Euteleostomi</taxon>
        <taxon>Actinopterygii</taxon>
        <taxon>Neopterygii</taxon>
        <taxon>Teleostei</taxon>
        <taxon>Neoteleostei</taxon>
        <taxon>Acanthomorphata</taxon>
        <taxon>Gobiaria</taxon>
        <taxon>Kurtiformes</taxon>
        <taxon>Apogonoidei</taxon>
        <taxon>Apogonidae</taxon>
        <taxon>Apogoninae</taxon>
        <taxon>Sphaeramia</taxon>
    </lineage>
</organism>
<dbReference type="InterPro" id="IPR050488">
    <property type="entry name" value="Ig_Fc_receptor"/>
</dbReference>
<dbReference type="SMART" id="SM00409">
    <property type="entry name" value="IG"/>
    <property type="match status" value="2"/>
</dbReference>
<dbReference type="InterPro" id="IPR013783">
    <property type="entry name" value="Ig-like_fold"/>
</dbReference>
<keyword evidence="7" id="KW-1185">Reference proteome</keyword>
<dbReference type="PROSITE" id="PS50835">
    <property type="entry name" value="IG_LIKE"/>
    <property type="match status" value="2"/>
</dbReference>
<dbReference type="PANTHER" id="PTHR11481:SF64">
    <property type="entry name" value="FC RECEPTOR-LIKE PROTEIN 4"/>
    <property type="match status" value="1"/>
</dbReference>
<dbReference type="Ensembl" id="ENSSORT00005042821.1">
    <property type="protein sequence ID" value="ENSSORP00005041751.1"/>
    <property type="gene ID" value="ENSSORG00005019392.1"/>
</dbReference>
<dbReference type="GO" id="GO:0006955">
    <property type="term" value="P:immune response"/>
    <property type="evidence" value="ECO:0007669"/>
    <property type="project" value="TreeGrafter"/>
</dbReference>
<dbReference type="InterPro" id="IPR003599">
    <property type="entry name" value="Ig_sub"/>
</dbReference>